<dbReference type="InterPro" id="IPR050364">
    <property type="entry name" value="Cytochrome_P450_fung"/>
</dbReference>
<dbReference type="PRINTS" id="PR00385">
    <property type="entry name" value="P450"/>
</dbReference>
<comment type="caution">
    <text evidence="6">The sequence shown here is derived from an EMBL/GenBank/DDBJ whole genome shotgun (WGS) entry which is preliminary data.</text>
</comment>
<dbReference type="InterPro" id="IPR002401">
    <property type="entry name" value="Cyt_P450_E_grp-I"/>
</dbReference>
<evidence type="ECO:0000313" key="6">
    <source>
        <dbReference type="EMBL" id="KAL2848179.1"/>
    </source>
</evidence>
<keyword evidence="5" id="KW-0349">Heme</keyword>
<name>A0ABR4K7H4_9EURO</name>
<reference evidence="6 7" key="1">
    <citation type="submission" date="2024-07" db="EMBL/GenBank/DDBJ databases">
        <title>Section-level genome sequencing and comparative genomics of Aspergillus sections Usti and Cavernicolus.</title>
        <authorList>
            <consortium name="Lawrence Berkeley National Laboratory"/>
            <person name="Nybo J.L."/>
            <person name="Vesth T.C."/>
            <person name="Theobald S."/>
            <person name="Frisvad J.C."/>
            <person name="Larsen T.O."/>
            <person name="Kjaerboelling I."/>
            <person name="Rothschild-Mancinelli K."/>
            <person name="Lyhne E.K."/>
            <person name="Kogle M.E."/>
            <person name="Barry K."/>
            <person name="Clum A."/>
            <person name="Na H."/>
            <person name="Ledsgaard L."/>
            <person name="Lin J."/>
            <person name="Lipzen A."/>
            <person name="Kuo A."/>
            <person name="Riley R."/>
            <person name="Mondo S."/>
            <person name="Labutti K."/>
            <person name="Haridas S."/>
            <person name="Pangalinan J."/>
            <person name="Salamov A.A."/>
            <person name="Simmons B.A."/>
            <person name="Magnuson J.K."/>
            <person name="Chen J."/>
            <person name="Drula E."/>
            <person name="Henrissat B."/>
            <person name="Wiebenga A."/>
            <person name="Lubbers R.J."/>
            <person name="Gomes A.C."/>
            <person name="Makela M.R."/>
            <person name="Stajich J."/>
            <person name="Grigoriev I.V."/>
            <person name="Mortensen U.H."/>
            <person name="De Vries R.P."/>
            <person name="Baker S.E."/>
            <person name="Andersen M.R."/>
        </authorList>
    </citation>
    <scope>NUCLEOTIDE SEQUENCE [LARGE SCALE GENOMIC DNA]</scope>
    <source>
        <strain evidence="6 7">CBS 123904</strain>
    </source>
</reference>
<evidence type="ECO:0000256" key="1">
    <source>
        <dbReference type="ARBA" id="ARBA00010617"/>
    </source>
</evidence>
<dbReference type="PANTHER" id="PTHR46300:SF8">
    <property type="entry name" value="CYTOCHROME P450 2E1"/>
    <property type="match status" value="1"/>
</dbReference>
<protein>
    <submittedName>
        <fullName evidence="6">Cytochrome P450</fullName>
    </submittedName>
</protein>
<dbReference type="Proteomes" id="UP001610446">
    <property type="component" value="Unassembled WGS sequence"/>
</dbReference>
<keyword evidence="5" id="KW-0503">Monooxygenase</keyword>
<dbReference type="EMBL" id="JBFXLU010000051">
    <property type="protein sequence ID" value="KAL2848179.1"/>
    <property type="molecule type" value="Genomic_DNA"/>
</dbReference>
<organism evidence="6 7">
    <name type="scientific">Aspergillus pseudoustus</name>
    <dbReference type="NCBI Taxonomy" id="1810923"/>
    <lineage>
        <taxon>Eukaryota</taxon>
        <taxon>Fungi</taxon>
        <taxon>Dikarya</taxon>
        <taxon>Ascomycota</taxon>
        <taxon>Pezizomycotina</taxon>
        <taxon>Eurotiomycetes</taxon>
        <taxon>Eurotiomycetidae</taxon>
        <taxon>Eurotiales</taxon>
        <taxon>Aspergillaceae</taxon>
        <taxon>Aspergillus</taxon>
        <taxon>Aspergillus subgen. Nidulantes</taxon>
    </lineage>
</organism>
<gene>
    <name evidence="6" type="ORF">BJY01DRAFT_234036</name>
</gene>
<dbReference type="PROSITE" id="PS00086">
    <property type="entry name" value="CYTOCHROME_P450"/>
    <property type="match status" value="1"/>
</dbReference>
<accession>A0ABR4K7H4</accession>
<dbReference type="InterPro" id="IPR036396">
    <property type="entry name" value="Cyt_P450_sf"/>
</dbReference>
<dbReference type="PANTHER" id="PTHR46300">
    <property type="entry name" value="P450, PUTATIVE (EUROFUNG)-RELATED-RELATED"/>
    <property type="match status" value="1"/>
</dbReference>
<keyword evidence="3 5" id="KW-0560">Oxidoreductase</keyword>
<dbReference type="PRINTS" id="PR00463">
    <property type="entry name" value="EP450I"/>
</dbReference>
<keyword evidence="4 5" id="KW-0408">Iron</keyword>
<dbReference type="InterPro" id="IPR017972">
    <property type="entry name" value="Cyt_P450_CS"/>
</dbReference>
<comment type="similarity">
    <text evidence="1 5">Belongs to the cytochrome P450 family.</text>
</comment>
<sequence length="542" mass="62204">MEFPRSFICTAFIIFLGIVARWIHSRKPPSGTRLPPCPKNGLPIVGHTFQIPPFHSWFKFKAWTDELGPIVRFRIFGRENIVISSEKIANDLLRERGSIYSSREHLTMAADYLSGNLRPLLLDYSDRWRRGRKLMHRLTMTSAAASYQPMQSLESIRMLYDLLRDPDHYEVWFSRYASGLIFRIGYGKAIRTGEEVHAQRILQVVHTLERIASPGSYLVDSLTFLKYLPEWMAPFKREGRRLHDIELNLFRTLLRDVQAETEQANGEAQTLAPSFARTWLESKASFGLTEDEAAYVLGTLFEAGSGTTAAAMISFILTMVLFPQWQQAMCDELERTVGDRMPEFEDVPNLPVCRSVIKEVLRWRPVTAGGVPHQLIVDDVYNGYFFPKGTTVHANQWAIHRDPALYPDPETFNPNRWLDPSYPTYREPLSKYPCLQNFSAFGFGRRICPGMNIAENSLHLLPPRVIWACRITKKRGPDGEEITPPLYDYTTGFNTQPRPFQFHLEARSKERKAAIEDAFRKVQASDPLTSTANYKLGQSCRQ</sequence>
<dbReference type="InterPro" id="IPR001128">
    <property type="entry name" value="Cyt_P450"/>
</dbReference>
<keyword evidence="7" id="KW-1185">Reference proteome</keyword>
<proteinExistence type="inferred from homology"/>
<dbReference type="Pfam" id="PF00067">
    <property type="entry name" value="p450"/>
    <property type="match status" value="1"/>
</dbReference>
<evidence type="ECO:0000256" key="3">
    <source>
        <dbReference type="ARBA" id="ARBA00023002"/>
    </source>
</evidence>
<dbReference type="CDD" id="cd11065">
    <property type="entry name" value="CYP64-like"/>
    <property type="match status" value="1"/>
</dbReference>
<evidence type="ECO:0000313" key="7">
    <source>
        <dbReference type="Proteomes" id="UP001610446"/>
    </source>
</evidence>
<keyword evidence="2 5" id="KW-0479">Metal-binding</keyword>
<evidence type="ECO:0000256" key="4">
    <source>
        <dbReference type="ARBA" id="ARBA00023004"/>
    </source>
</evidence>
<dbReference type="Gene3D" id="1.10.630.10">
    <property type="entry name" value="Cytochrome P450"/>
    <property type="match status" value="1"/>
</dbReference>
<evidence type="ECO:0000256" key="2">
    <source>
        <dbReference type="ARBA" id="ARBA00022723"/>
    </source>
</evidence>
<evidence type="ECO:0000256" key="5">
    <source>
        <dbReference type="RuleBase" id="RU000461"/>
    </source>
</evidence>
<dbReference type="SUPFAM" id="SSF48264">
    <property type="entry name" value="Cytochrome P450"/>
    <property type="match status" value="1"/>
</dbReference>